<gene>
    <name evidence="3" type="ORF">HanXRQr2_Chr05g0225841</name>
</gene>
<dbReference type="InterPro" id="IPR020533">
    <property type="entry name" value="Developmental_reg_ULTRAPETALA"/>
</dbReference>
<comment type="caution">
    <text evidence="3">The sequence shown here is derived from an EMBL/GenBank/DDBJ whole genome shotgun (WGS) entry which is preliminary data.</text>
</comment>
<evidence type="ECO:0000259" key="1">
    <source>
        <dbReference type="Pfam" id="PF23292"/>
    </source>
</evidence>
<feature type="domain" description="ULTRAPETALA1/2 SAND" evidence="1">
    <location>
        <begin position="6"/>
        <end position="46"/>
    </location>
</feature>
<dbReference type="AlphaFoldDB" id="A0A9K3J0W4"/>
<dbReference type="GO" id="GO:0005829">
    <property type="term" value="C:cytosol"/>
    <property type="evidence" value="ECO:0000318"/>
    <property type="project" value="GO_Central"/>
</dbReference>
<reference evidence="3" key="1">
    <citation type="journal article" date="2017" name="Nature">
        <title>The sunflower genome provides insights into oil metabolism, flowering and Asterid evolution.</title>
        <authorList>
            <person name="Badouin H."/>
            <person name="Gouzy J."/>
            <person name="Grassa C.J."/>
            <person name="Murat F."/>
            <person name="Staton S.E."/>
            <person name="Cottret L."/>
            <person name="Lelandais-Briere C."/>
            <person name="Owens G.L."/>
            <person name="Carrere S."/>
            <person name="Mayjonade B."/>
            <person name="Legrand L."/>
            <person name="Gill N."/>
            <person name="Kane N.C."/>
            <person name="Bowers J.E."/>
            <person name="Hubner S."/>
            <person name="Bellec A."/>
            <person name="Berard A."/>
            <person name="Berges H."/>
            <person name="Blanchet N."/>
            <person name="Boniface M.C."/>
            <person name="Brunel D."/>
            <person name="Catrice O."/>
            <person name="Chaidir N."/>
            <person name="Claudel C."/>
            <person name="Donnadieu C."/>
            <person name="Faraut T."/>
            <person name="Fievet G."/>
            <person name="Helmstetter N."/>
            <person name="King M."/>
            <person name="Knapp S.J."/>
            <person name="Lai Z."/>
            <person name="Le Paslier M.C."/>
            <person name="Lippi Y."/>
            <person name="Lorenzon L."/>
            <person name="Mandel J.R."/>
            <person name="Marage G."/>
            <person name="Marchand G."/>
            <person name="Marquand E."/>
            <person name="Bret-Mestries E."/>
            <person name="Morien E."/>
            <person name="Nambeesan S."/>
            <person name="Nguyen T."/>
            <person name="Pegot-Espagnet P."/>
            <person name="Pouilly N."/>
            <person name="Raftis F."/>
            <person name="Sallet E."/>
            <person name="Schiex T."/>
            <person name="Thomas J."/>
            <person name="Vandecasteele C."/>
            <person name="Vares D."/>
            <person name="Vear F."/>
            <person name="Vautrin S."/>
            <person name="Crespi M."/>
            <person name="Mangin B."/>
            <person name="Burke J.M."/>
            <person name="Salse J."/>
            <person name="Munos S."/>
            <person name="Vincourt P."/>
            <person name="Rieseberg L.H."/>
            <person name="Langlade N.B."/>
        </authorList>
    </citation>
    <scope>NUCLEOTIDE SEQUENCE</scope>
    <source>
        <tissue evidence="3">Leaves</tissue>
    </source>
</reference>
<dbReference type="EMBL" id="MNCJ02000320">
    <property type="protein sequence ID" value="KAF5806801.1"/>
    <property type="molecule type" value="Genomic_DNA"/>
</dbReference>
<evidence type="ECO:0000313" key="3">
    <source>
        <dbReference type="EMBL" id="KAF5806801.1"/>
    </source>
</evidence>
<evidence type="ECO:0000259" key="2">
    <source>
        <dbReference type="Pfam" id="PF23293"/>
    </source>
</evidence>
<sequence>MFNCHANFAKHASGVKNLPMWRTKVWVLNCNGEKIKLGERCFLRYYKGDEYVRPHNKVSQRDELLSCVTCYKVCRFELRTRDACRTYHDVAARENRTCSNTIPAR</sequence>
<accession>A0A9K3J0W4</accession>
<dbReference type="InterPro" id="IPR057012">
    <property type="entry name" value="ULT1/2_Znf"/>
</dbReference>
<name>A0A9K3J0W4_HELAN</name>
<dbReference type="Proteomes" id="UP000215914">
    <property type="component" value="Unassembled WGS sequence"/>
</dbReference>
<protein>
    <submittedName>
        <fullName evidence="3">Developmental regulator, ULTRAPETALA</fullName>
    </submittedName>
</protein>
<dbReference type="GO" id="GO:0005634">
    <property type="term" value="C:nucleus"/>
    <property type="evidence" value="ECO:0000318"/>
    <property type="project" value="GO_Central"/>
</dbReference>
<organism evidence="3 4">
    <name type="scientific">Helianthus annuus</name>
    <name type="common">Common sunflower</name>
    <dbReference type="NCBI Taxonomy" id="4232"/>
    <lineage>
        <taxon>Eukaryota</taxon>
        <taxon>Viridiplantae</taxon>
        <taxon>Streptophyta</taxon>
        <taxon>Embryophyta</taxon>
        <taxon>Tracheophyta</taxon>
        <taxon>Spermatophyta</taxon>
        <taxon>Magnoliopsida</taxon>
        <taxon>eudicotyledons</taxon>
        <taxon>Gunneridae</taxon>
        <taxon>Pentapetalae</taxon>
        <taxon>asterids</taxon>
        <taxon>campanulids</taxon>
        <taxon>Asterales</taxon>
        <taxon>Asteraceae</taxon>
        <taxon>Asteroideae</taxon>
        <taxon>Heliantheae alliance</taxon>
        <taxon>Heliantheae</taxon>
        <taxon>Helianthus</taxon>
    </lineage>
</organism>
<reference evidence="3" key="2">
    <citation type="submission" date="2020-06" db="EMBL/GenBank/DDBJ databases">
        <title>Helianthus annuus Genome sequencing and assembly Release 2.</title>
        <authorList>
            <person name="Gouzy J."/>
            <person name="Langlade N."/>
            <person name="Munos S."/>
        </authorList>
    </citation>
    <scope>NUCLEOTIDE SEQUENCE</scope>
    <source>
        <tissue evidence="3">Leaves</tissue>
    </source>
</reference>
<evidence type="ECO:0000313" key="4">
    <source>
        <dbReference type="Proteomes" id="UP000215914"/>
    </source>
</evidence>
<proteinExistence type="predicted"/>
<dbReference type="Pfam" id="PF23293">
    <property type="entry name" value="zf_ULT1"/>
    <property type="match status" value="1"/>
</dbReference>
<dbReference type="InterPro" id="IPR057011">
    <property type="entry name" value="ULT1/2_SAND"/>
</dbReference>
<dbReference type="Pfam" id="PF23292">
    <property type="entry name" value="SAND_ULT1"/>
    <property type="match status" value="1"/>
</dbReference>
<feature type="domain" description="ULTRAPETALA1/2 zinc finger" evidence="2">
    <location>
        <begin position="61"/>
        <end position="101"/>
    </location>
</feature>
<dbReference type="PANTHER" id="PTHR34053:SF10">
    <property type="entry name" value="DEVELOPMENTAL REGULATOR, ULTRAPETALA"/>
    <property type="match status" value="1"/>
</dbReference>
<dbReference type="PANTHER" id="PTHR34053">
    <property type="entry name" value="PROTEIN ULTRAPETALA 1"/>
    <property type="match status" value="1"/>
</dbReference>
<keyword evidence="4" id="KW-1185">Reference proteome</keyword>
<dbReference type="Gramene" id="mRNA:HanXRQr2_Chr05g0225841">
    <property type="protein sequence ID" value="CDS:HanXRQr2_Chr05g0225841.1"/>
    <property type="gene ID" value="HanXRQr2_Chr05g0225841"/>
</dbReference>